<gene>
    <name evidence="4" type="ORF">EHS25_005016</name>
</gene>
<feature type="compositionally biased region" description="Low complexity" evidence="2">
    <location>
        <begin position="48"/>
        <end position="59"/>
    </location>
</feature>
<dbReference type="Pfam" id="PF07716">
    <property type="entry name" value="bZIP_2"/>
    <property type="match status" value="1"/>
</dbReference>
<dbReference type="Proteomes" id="UP000279259">
    <property type="component" value="Unassembled WGS sequence"/>
</dbReference>
<dbReference type="STRING" id="1890683.A0A427Y2B2"/>
<dbReference type="Gene3D" id="1.20.5.170">
    <property type="match status" value="1"/>
</dbReference>
<feature type="region of interest" description="Disordered" evidence="2">
    <location>
        <begin position="122"/>
        <end position="178"/>
    </location>
</feature>
<feature type="compositionally biased region" description="Polar residues" evidence="2">
    <location>
        <begin position="255"/>
        <end position="271"/>
    </location>
</feature>
<feature type="domain" description="BZIP" evidence="3">
    <location>
        <begin position="323"/>
        <end position="337"/>
    </location>
</feature>
<dbReference type="CDD" id="cd14705">
    <property type="entry name" value="bZIP_Zip1"/>
    <property type="match status" value="1"/>
</dbReference>
<dbReference type="AlphaFoldDB" id="A0A427Y2B2"/>
<evidence type="ECO:0000313" key="4">
    <source>
        <dbReference type="EMBL" id="RSH85209.1"/>
    </source>
</evidence>
<sequence>MGEDIDWASVFAAIDNSAGVGEGGAVAPGRGEGKRLQGGGDGSVAGSHQHQQQHQQQQHFQHHHHPQQHQHQHQQASPTNTAKAGPSWAVPQRPVSTPGAGNSSASNGWHDLLVQSQSHFRTRTPPNQTLTGDANVSPSTNNPNGVGGPSSAGPSSRPGSHRTLSLPHPAVPHVPPHDRNLSFDLTAWPWTSSSASASASANASTSASTHASPQIQAQALALSGSFSAPGSTTLPGVNTSSTEAARELNARALKRQSQNSSGLALNTNTVFPNPPLSAPLQGQGQGRSNSQSSSTASTPLTQLDSLPLASDNTPDTLADNEDKRMRNTLASAKFRAKKKQHIAGVQRTISDLETQHTELQKDVEMVQIKYGLDMKKPQ</sequence>
<organism evidence="4 5">
    <name type="scientific">Saitozyma podzolica</name>
    <dbReference type="NCBI Taxonomy" id="1890683"/>
    <lineage>
        <taxon>Eukaryota</taxon>
        <taxon>Fungi</taxon>
        <taxon>Dikarya</taxon>
        <taxon>Basidiomycota</taxon>
        <taxon>Agaricomycotina</taxon>
        <taxon>Tremellomycetes</taxon>
        <taxon>Tremellales</taxon>
        <taxon>Trimorphomycetaceae</taxon>
        <taxon>Saitozyma</taxon>
    </lineage>
</organism>
<evidence type="ECO:0000313" key="5">
    <source>
        <dbReference type="Proteomes" id="UP000279259"/>
    </source>
</evidence>
<dbReference type="InterPro" id="IPR004827">
    <property type="entry name" value="bZIP"/>
</dbReference>
<comment type="caution">
    <text evidence="4">The sequence shown here is derived from an EMBL/GenBank/DDBJ whole genome shotgun (WGS) entry which is preliminary data.</text>
</comment>
<accession>A0A427Y2B2</accession>
<keyword evidence="1" id="KW-0175">Coiled coil</keyword>
<dbReference type="SUPFAM" id="SSF57959">
    <property type="entry name" value="Leucine zipper domain"/>
    <property type="match status" value="1"/>
</dbReference>
<feature type="region of interest" description="Disordered" evidence="2">
    <location>
        <begin position="253"/>
        <end position="323"/>
    </location>
</feature>
<keyword evidence="5" id="KW-1185">Reference proteome</keyword>
<feature type="compositionally biased region" description="Basic residues" evidence="2">
    <location>
        <begin position="60"/>
        <end position="72"/>
    </location>
</feature>
<feature type="coiled-coil region" evidence="1">
    <location>
        <begin position="342"/>
        <end position="369"/>
    </location>
</feature>
<evidence type="ECO:0000256" key="1">
    <source>
        <dbReference type="SAM" id="Coils"/>
    </source>
</evidence>
<dbReference type="GO" id="GO:0003700">
    <property type="term" value="F:DNA-binding transcription factor activity"/>
    <property type="evidence" value="ECO:0007669"/>
    <property type="project" value="InterPro"/>
</dbReference>
<dbReference type="InterPro" id="IPR046347">
    <property type="entry name" value="bZIP_sf"/>
</dbReference>
<dbReference type="OrthoDB" id="1939598at2759"/>
<dbReference type="EMBL" id="RSCD01000021">
    <property type="protein sequence ID" value="RSH85209.1"/>
    <property type="molecule type" value="Genomic_DNA"/>
</dbReference>
<evidence type="ECO:0000256" key="2">
    <source>
        <dbReference type="SAM" id="MobiDB-lite"/>
    </source>
</evidence>
<name>A0A427Y2B2_9TREE</name>
<reference evidence="4 5" key="1">
    <citation type="submission" date="2018-11" db="EMBL/GenBank/DDBJ databases">
        <title>Genome sequence of Saitozyma podzolica DSM 27192.</title>
        <authorList>
            <person name="Aliyu H."/>
            <person name="Gorte O."/>
            <person name="Ochsenreither K."/>
        </authorList>
    </citation>
    <scope>NUCLEOTIDE SEQUENCE [LARGE SCALE GENOMIC DNA]</scope>
    <source>
        <strain evidence="4 5">DSM 27192</strain>
    </source>
</reference>
<feature type="compositionally biased region" description="Low complexity" evidence="2">
    <location>
        <begin position="280"/>
        <end position="303"/>
    </location>
</feature>
<feature type="region of interest" description="Disordered" evidence="2">
    <location>
        <begin position="13"/>
        <end position="108"/>
    </location>
</feature>
<proteinExistence type="predicted"/>
<dbReference type="PROSITE" id="PS00036">
    <property type="entry name" value="BZIP_BASIC"/>
    <property type="match status" value="1"/>
</dbReference>
<evidence type="ECO:0000259" key="3">
    <source>
        <dbReference type="PROSITE" id="PS00036"/>
    </source>
</evidence>
<feature type="compositionally biased region" description="Polar residues" evidence="2">
    <location>
        <begin position="122"/>
        <end position="136"/>
    </location>
</feature>
<protein>
    <recommendedName>
        <fullName evidence="3">BZIP domain-containing protein</fullName>
    </recommendedName>
</protein>